<dbReference type="EMBL" id="NIZW01000011">
    <property type="protein sequence ID" value="PHQ34321.1"/>
    <property type="molecule type" value="Genomic_DNA"/>
</dbReference>
<evidence type="ECO:0000313" key="1">
    <source>
        <dbReference type="EMBL" id="PHQ34321.1"/>
    </source>
</evidence>
<name>A0A2G1W5N7_9BACT</name>
<sequence length="195" mass="21489">MAGVFVFQSRRQIVEGRAGKTTRKSLMMVDLSPDSGNQNSLTKFPTKEHCYARLQRLGYPSFVEANTNLLKFVSEDGIIEGRYQFGPLRGLRRWDHPGKRPKMVEILAALAWLEASPLTSVKAGTVSSYRLKHIARNYGCPYVSPGAMIIAADRAGFPQHGSTTSLSGSLNTMVGVSKRSVKNLHKVFASMEARA</sequence>
<protein>
    <submittedName>
        <fullName evidence="1">Uncharacterized protein</fullName>
    </submittedName>
</protein>
<gene>
    <name evidence="1" type="ORF">CEE69_14960</name>
</gene>
<dbReference type="Proteomes" id="UP000225740">
    <property type="component" value="Unassembled WGS sequence"/>
</dbReference>
<accession>A0A2G1W5N7</accession>
<evidence type="ECO:0000313" key="2">
    <source>
        <dbReference type="Proteomes" id="UP000225740"/>
    </source>
</evidence>
<dbReference type="AlphaFoldDB" id="A0A2G1W5N7"/>
<reference evidence="1 2" key="1">
    <citation type="submission" date="2017-06" db="EMBL/GenBank/DDBJ databases">
        <title>Description of Rhodopirellula bahusiensis sp. nov.</title>
        <authorList>
            <person name="Kizina J."/>
            <person name="Harder J."/>
        </authorList>
    </citation>
    <scope>NUCLEOTIDE SEQUENCE [LARGE SCALE GENOMIC DNA]</scope>
    <source>
        <strain evidence="1 2">SWK21</strain>
    </source>
</reference>
<proteinExistence type="predicted"/>
<organism evidence="1 2">
    <name type="scientific">Rhodopirellula bahusiensis</name>
    <dbReference type="NCBI Taxonomy" id="2014065"/>
    <lineage>
        <taxon>Bacteria</taxon>
        <taxon>Pseudomonadati</taxon>
        <taxon>Planctomycetota</taxon>
        <taxon>Planctomycetia</taxon>
        <taxon>Pirellulales</taxon>
        <taxon>Pirellulaceae</taxon>
        <taxon>Rhodopirellula</taxon>
    </lineage>
</organism>
<keyword evidence="2" id="KW-1185">Reference proteome</keyword>
<comment type="caution">
    <text evidence="1">The sequence shown here is derived from an EMBL/GenBank/DDBJ whole genome shotgun (WGS) entry which is preliminary data.</text>
</comment>